<dbReference type="InterPro" id="IPR007577">
    <property type="entry name" value="GlycoTrfase_DXD_sugar-bd_CS"/>
</dbReference>
<dbReference type="EMBL" id="KZ819604">
    <property type="protein sequence ID" value="PWN34411.1"/>
    <property type="molecule type" value="Genomic_DNA"/>
</dbReference>
<dbReference type="PANTHER" id="PTHR32385:SF15">
    <property type="entry name" value="INOSITOL PHOSPHOCERAMIDE MANNOSYLTRANSFERASE 1"/>
    <property type="match status" value="1"/>
</dbReference>
<accession>A0A316VEG8</accession>
<dbReference type="Proteomes" id="UP000245771">
    <property type="component" value="Unassembled WGS sequence"/>
</dbReference>
<dbReference type="Gene3D" id="3.90.550.20">
    <property type="match status" value="1"/>
</dbReference>
<dbReference type="SUPFAM" id="SSF53448">
    <property type="entry name" value="Nucleotide-diphospho-sugar transferases"/>
    <property type="match status" value="1"/>
</dbReference>
<organism evidence="3 4">
    <name type="scientific">Meira miltonrushii</name>
    <dbReference type="NCBI Taxonomy" id="1280837"/>
    <lineage>
        <taxon>Eukaryota</taxon>
        <taxon>Fungi</taxon>
        <taxon>Dikarya</taxon>
        <taxon>Basidiomycota</taxon>
        <taxon>Ustilaginomycotina</taxon>
        <taxon>Exobasidiomycetes</taxon>
        <taxon>Exobasidiales</taxon>
        <taxon>Brachybasidiaceae</taxon>
        <taxon>Meira</taxon>
    </lineage>
</organism>
<dbReference type="FunFam" id="3.90.550.20:FF:000005">
    <property type="entry name" value="Unplaced genomic scaffold supercont1.17, whole genome shotgun sequence"/>
    <property type="match status" value="1"/>
</dbReference>
<dbReference type="GO" id="GO:0051999">
    <property type="term" value="P:mannosyl-inositol phosphorylceramide biosynthetic process"/>
    <property type="evidence" value="ECO:0007669"/>
    <property type="project" value="TreeGrafter"/>
</dbReference>
<name>A0A316VEG8_9BASI</name>
<comment type="similarity">
    <text evidence="1">Belongs to the glycosyltransferase 32 family.</text>
</comment>
<gene>
    <name evidence="3" type="ORF">FA14DRAFT_124190</name>
</gene>
<dbReference type="GO" id="GO:0000030">
    <property type="term" value="F:mannosyltransferase activity"/>
    <property type="evidence" value="ECO:0007669"/>
    <property type="project" value="TreeGrafter"/>
</dbReference>
<proteinExistence type="inferred from homology"/>
<dbReference type="STRING" id="1280837.A0A316VEG8"/>
<dbReference type="OrthoDB" id="3647at2759"/>
<keyword evidence="4" id="KW-1185">Reference proteome</keyword>
<reference evidence="3 4" key="1">
    <citation type="journal article" date="2018" name="Mol. Biol. Evol.">
        <title>Broad Genomic Sampling Reveals a Smut Pathogenic Ancestry of the Fungal Clade Ustilaginomycotina.</title>
        <authorList>
            <person name="Kijpornyongpan T."/>
            <person name="Mondo S.J."/>
            <person name="Barry K."/>
            <person name="Sandor L."/>
            <person name="Lee J."/>
            <person name="Lipzen A."/>
            <person name="Pangilinan J."/>
            <person name="LaButti K."/>
            <person name="Hainaut M."/>
            <person name="Henrissat B."/>
            <person name="Grigoriev I.V."/>
            <person name="Spatafora J.W."/>
            <person name="Aime M.C."/>
        </authorList>
    </citation>
    <scope>NUCLEOTIDE SEQUENCE [LARGE SCALE GENOMIC DNA]</scope>
    <source>
        <strain evidence="3 4">MCA 3882</strain>
    </source>
</reference>
<dbReference type="GeneID" id="37018408"/>
<sequence length="296" mass="34196">MLSRRTSQVLLILLSLFLLGTIAFLWAVRSYFSIDAGAIIRPEELGTDNTPKPWNPVTDPPEKIPRIIHQTWKDKNLPPQWQLVRDECARMHPDYEYRLWTDEDSRKFIEDYYPWFLPIFDSYPYNIQRADAIRYFILHKYGGIYMDLDVGCLRRFDPLLRFEVVLPKTIPVGVSNDVMASAKEHPFMDHLIHNLVTFNHRYLTHYPTVMFSTGPMFVSASYGLYVDAEGLSTPSTPGNPSAGFSGIRVLPKPLYGKNAKPSEAPDAFFRHFYGSSWHEGDAGFLIFLRDHGRFLI</sequence>
<dbReference type="Pfam" id="PF04488">
    <property type="entry name" value="Gly_transf_sug"/>
    <property type="match status" value="1"/>
</dbReference>
<dbReference type="InParanoid" id="A0A316VEG8"/>
<evidence type="ECO:0000313" key="3">
    <source>
        <dbReference type="EMBL" id="PWN34411.1"/>
    </source>
</evidence>
<dbReference type="AlphaFoldDB" id="A0A316VEG8"/>
<feature type="non-terminal residue" evidence="3">
    <location>
        <position position="296"/>
    </location>
</feature>
<dbReference type="InterPro" id="IPR029044">
    <property type="entry name" value="Nucleotide-diphossugar_trans"/>
</dbReference>
<protein>
    <submittedName>
        <fullName evidence="3">Glycosyltransferase family 32 protein</fullName>
    </submittedName>
</protein>
<evidence type="ECO:0000256" key="2">
    <source>
        <dbReference type="ARBA" id="ARBA00022679"/>
    </source>
</evidence>
<dbReference type="InterPro" id="IPR051706">
    <property type="entry name" value="Glycosyltransferase_domain"/>
</dbReference>
<evidence type="ECO:0000256" key="1">
    <source>
        <dbReference type="ARBA" id="ARBA00009003"/>
    </source>
</evidence>
<evidence type="ECO:0000313" key="4">
    <source>
        <dbReference type="Proteomes" id="UP000245771"/>
    </source>
</evidence>
<dbReference type="GO" id="GO:0016020">
    <property type="term" value="C:membrane"/>
    <property type="evidence" value="ECO:0007669"/>
    <property type="project" value="GOC"/>
</dbReference>
<dbReference type="PANTHER" id="PTHR32385">
    <property type="entry name" value="MANNOSYL PHOSPHORYLINOSITOL CERAMIDE SYNTHASE"/>
    <property type="match status" value="1"/>
</dbReference>
<keyword evidence="2 3" id="KW-0808">Transferase</keyword>
<dbReference type="RefSeq" id="XP_025354713.1">
    <property type="nucleotide sequence ID" value="XM_025496627.1"/>
</dbReference>